<comment type="caution">
    <text evidence="1">The sequence shown here is derived from an EMBL/GenBank/DDBJ whole genome shotgun (WGS) entry which is preliminary data.</text>
</comment>
<organism evidence="1 2">
    <name type="scientific">Gordonia paraffinivorans NBRC 108238</name>
    <dbReference type="NCBI Taxonomy" id="1223543"/>
    <lineage>
        <taxon>Bacteria</taxon>
        <taxon>Bacillati</taxon>
        <taxon>Actinomycetota</taxon>
        <taxon>Actinomycetes</taxon>
        <taxon>Mycobacteriales</taxon>
        <taxon>Gordoniaceae</taxon>
        <taxon>Gordonia</taxon>
    </lineage>
</organism>
<name>A0ABQ0IPI4_9ACTN</name>
<dbReference type="RefSeq" id="WP_006901559.1">
    <property type="nucleotide sequence ID" value="NZ_BAOQ01000033.1"/>
</dbReference>
<accession>A0ABQ0IPI4</accession>
<keyword evidence="2" id="KW-1185">Reference proteome</keyword>
<proteinExistence type="predicted"/>
<dbReference type="EMBL" id="BAOQ01000033">
    <property type="protein sequence ID" value="GAC85338.1"/>
    <property type="molecule type" value="Genomic_DNA"/>
</dbReference>
<evidence type="ECO:0000313" key="2">
    <source>
        <dbReference type="Proteomes" id="UP000035021"/>
    </source>
</evidence>
<reference evidence="1 2" key="1">
    <citation type="submission" date="2013-02" db="EMBL/GenBank/DDBJ databases">
        <title>Whole genome shotgun sequence of Gordonia paraffinivorans NBRC 108238.</title>
        <authorList>
            <person name="Isaki-Nakamura S."/>
            <person name="Hosoyama A."/>
            <person name="Tsuchikane K."/>
            <person name="Ando Y."/>
            <person name="Baba S."/>
            <person name="Ohji S."/>
            <person name="Hamada M."/>
            <person name="Tamura T."/>
            <person name="Yamazoe A."/>
            <person name="Yamazaki S."/>
            <person name="Fujita N."/>
        </authorList>
    </citation>
    <scope>NUCLEOTIDE SEQUENCE [LARGE SCALE GENOMIC DNA]</scope>
    <source>
        <strain evidence="1 2">NBRC 108238</strain>
    </source>
</reference>
<gene>
    <name evidence="1" type="ORF">GP2_033_00730</name>
</gene>
<protein>
    <submittedName>
        <fullName evidence="1">Uncharacterized protein</fullName>
    </submittedName>
</protein>
<dbReference type="Proteomes" id="UP000035021">
    <property type="component" value="Unassembled WGS sequence"/>
</dbReference>
<evidence type="ECO:0000313" key="1">
    <source>
        <dbReference type="EMBL" id="GAC85338.1"/>
    </source>
</evidence>
<sequence>MGGSTRATVGSSRMVLIHDETSPTTYRFAMHVPEGGYTKVGPDGSATVYDRSGNAVQHVAHPWAFDSAGRPQKTWYVVDANCDLIQHVEPADDAMYPILADPTSVGIVDTDGRSDGDTWTEDLGNGETATHHIAEGTGGQSVDTRVVLIPPCTPLEWCGPEHGEGRLRAMIRTCG</sequence>